<accession>A0A1R3VB22</accession>
<sequence length="235" mass="24995">MKRNGVLLVFRLVKSSCSCRDLVGRDMGLAILWADAGAGPAAYAAAGMINDHDHAIELAIEVIILVVAGTKDYTRVINAVKMHDLARADLEAASAANAGLAIDRSQIFRHPSGAVACDEGDRHRERSQEASSVLAASNSAKISNVFSATALISVQLTGRSSARSCNDIFAFPARDCSLRTLFCRSSKFDIIPSNNRFHRARASSALGCEVIGSPAIFVSALANVQNASKPNRRVP</sequence>
<dbReference type="Proteomes" id="UP000188388">
    <property type="component" value="Unassembled WGS sequence"/>
</dbReference>
<dbReference type="AlphaFoldDB" id="A0A1R3VB22"/>
<organism evidence="1 2">
    <name type="scientific">Mesorhizobium prunaredense</name>
    <dbReference type="NCBI Taxonomy" id="1631249"/>
    <lineage>
        <taxon>Bacteria</taxon>
        <taxon>Pseudomonadati</taxon>
        <taxon>Pseudomonadota</taxon>
        <taxon>Alphaproteobacteria</taxon>
        <taxon>Hyphomicrobiales</taxon>
        <taxon>Phyllobacteriaceae</taxon>
        <taxon>Mesorhizobium</taxon>
    </lineage>
</organism>
<proteinExistence type="predicted"/>
<protein>
    <submittedName>
        <fullName evidence="1">Uncharacterized protein</fullName>
    </submittedName>
</protein>
<gene>
    <name evidence="1" type="ORF">BQ8794_240196</name>
</gene>
<keyword evidence="2" id="KW-1185">Reference proteome</keyword>
<reference evidence="2" key="1">
    <citation type="submission" date="2017-01" db="EMBL/GenBank/DDBJ databases">
        <authorList>
            <person name="Brunel B."/>
        </authorList>
    </citation>
    <scope>NUCLEOTIDE SEQUENCE [LARGE SCALE GENOMIC DNA]</scope>
</reference>
<evidence type="ECO:0000313" key="2">
    <source>
        <dbReference type="Proteomes" id="UP000188388"/>
    </source>
</evidence>
<evidence type="ECO:0000313" key="1">
    <source>
        <dbReference type="EMBL" id="SIT55989.1"/>
    </source>
</evidence>
<name>A0A1R3VB22_9HYPH</name>
<dbReference type="EMBL" id="FTPD01000017">
    <property type="protein sequence ID" value="SIT55989.1"/>
    <property type="molecule type" value="Genomic_DNA"/>
</dbReference>